<dbReference type="SUPFAM" id="SSF50324">
    <property type="entry name" value="Inorganic pyrophosphatase"/>
    <property type="match status" value="1"/>
</dbReference>
<proteinExistence type="predicted"/>
<feature type="non-terminal residue" evidence="2">
    <location>
        <position position="1"/>
    </location>
</feature>
<dbReference type="GO" id="GO:0005737">
    <property type="term" value="C:cytoplasm"/>
    <property type="evidence" value="ECO:0007669"/>
    <property type="project" value="InterPro"/>
</dbReference>
<reference evidence="2" key="1">
    <citation type="submission" date="2021-02" db="EMBL/GenBank/DDBJ databases">
        <authorList>
            <person name="Dougan E. K."/>
            <person name="Rhodes N."/>
            <person name="Thang M."/>
            <person name="Chan C."/>
        </authorList>
    </citation>
    <scope>NUCLEOTIDE SEQUENCE</scope>
</reference>
<dbReference type="GO" id="GO:0006796">
    <property type="term" value="P:phosphate-containing compound metabolic process"/>
    <property type="evidence" value="ECO:0007669"/>
    <property type="project" value="InterPro"/>
</dbReference>
<keyword evidence="3" id="KW-1185">Reference proteome</keyword>
<dbReference type="Proteomes" id="UP000654075">
    <property type="component" value="Unassembled WGS sequence"/>
</dbReference>
<feature type="non-terminal residue" evidence="2">
    <location>
        <position position="231"/>
    </location>
</feature>
<gene>
    <name evidence="2" type="ORF">PGLA1383_LOCUS348</name>
</gene>
<organism evidence="2 3">
    <name type="scientific">Polarella glacialis</name>
    <name type="common">Dinoflagellate</name>
    <dbReference type="NCBI Taxonomy" id="89957"/>
    <lineage>
        <taxon>Eukaryota</taxon>
        <taxon>Sar</taxon>
        <taxon>Alveolata</taxon>
        <taxon>Dinophyceae</taxon>
        <taxon>Suessiales</taxon>
        <taxon>Suessiaceae</taxon>
        <taxon>Polarella</taxon>
    </lineage>
</organism>
<protein>
    <submittedName>
        <fullName evidence="2">Uncharacterized protein</fullName>
    </submittedName>
</protein>
<keyword evidence="1" id="KW-0812">Transmembrane</keyword>
<comment type="caution">
    <text evidence="2">The sequence shown here is derived from an EMBL/GenBank/DDBJ whole genome shotgun (WGS) entry which is preliminary data.</text>
</comment>
<evidence type="ECO:0000256" key="1">
    <source>
        <dbReference type="SAM" id="Phobius"/>
    </source>
</evidence>
<dbReference type="AlphaFoldDB" id="A0A813D1D8"/>
<keyword evidence="1" id="KW-1133">Transmembrane helix</keyword>
<dbReference type="InterPro" id="IPR036649">
    <property type="entry name" value="Pyrophosphatase_sf"/>
</dbReference>
<keyword evidence="1" id="KW-0472">Membrane</keyword>
<dbReference type="Gene3D" id="3.90.80.10">
    <property type="entry name" value="Inorganic pyrophosphatase"/>
    <property type="match status" value="1"/>
</dbReference>
<dbReference type="GO" id="GO:0000287">
    <property type="term" value="F:magnesium ion binding"/>
    <property type="evidence" value="ECO:0007669"/>
    <property type="project" value="InterPro"/>
</dbReference>
<dbReference type="GO" id="GO:0004427">
    <property type="term" value="F:inorganic diphosphate phosphatase activity"/>
    <property type="evidence" value="ECO:0007669"/>
    <property type="project" value="InterPro"/>
</dbReference>
<evidence type="ECO:0000313" key="2">
    <source>
        <dbReference type="EMBL" id="CAE8581320.1"/>
    </source>
</evidence>
<dbReference type="EMBL" id="CAJNNV010000066">
    <property type="protein sequence ID" value="CAE8581320.1"/>
    <property type="molecule type" value="Genomic_DNA"/>
</dbReference>
<evidence type="ECO:0000313" key="3">
    <source>
        <dbReference type="Proteomes" id="UP000654075"/>
    </source>
</evidence>
<feature type="transmembrane region" description="Helical" evidence="1">
    <location>
        <begin position="42"/>
        <end position="63"/>
    </location>
</feature>
<sequence>EIGGRTASTKASGVKDSCLDCEDDVKMSSKVRPQPTAVGRPTTALLAGAFFCGAPVFFLWGGFGCGFLSSGGSRSSIATRPPVLTAPARVEPWISTTDLALGSAAAAATMAAVAFSRSRGPALRSMPVRRVYPAFCPMQTPSQVASTTQSRPSLWHDVDLFVRNWLDVPTGLLRYVNEMPIGCLDKYEVQPDVPHNAIREDPKGSARLAAFGRPVPFNYGCFPQTFRDPEQ</sequence>
<accession>A0A813D1D8</accession>
<name>A0A813D1D8_POLGL</name>